<dbReference type="EMBL" id="CYXO01000033">
    <property type="protein sequence ID" value="CUN27766.1"/>
    <property type="molecule type" value="Genomic_DNA"/>
</dbReference>
<dbReference type="EMBL" id="WWSB01000001">
    <property type="protein sequence ID" value="MZK16650.1"/>
    <property type="molecule type" value="Genomic_DNA"/>
</dbReference>
<reference evidence="4" key="4">
    <citation type="submission" date="2020-02" db="EMBL/GenBank/DDBJ databases">
        <authorList>
            <person name="Littmann E."/>
            <person name="Sorbara M."/>
        </authorList>
    </citation>
    <scope>NUCLEOTIDE SEQUENCE</scope>
    <source>
        <strain evidence="4">MSK.10.16</strain>
    </source>
</reference>
<name>A0A173VM95_9FIRM</name>
<evidence type="ECO:0000313" key="3">
    <source>
        <dbReference type="EMBL" id="MZK16650.1"/>
    </source>
</evidence>
<gene>
    <name evidence="2" type="ORF">ERS852423_00971</name>
    <name evidence="1" type="ORF">ERS852573_03122</name>
    <name evidence="4" type="ORF">G4332_01080</name>
    <name evidence="3" type="ORF">GT565_00650</name>
</gene>
<evidence type="ECO:0000313" key="6">
    <source>
        <dbReference type="Proteomes" id="UP000095597"/>
    </source>
</evidence>
<proteinExistence type="predicted"/>
<dbReference type="OrthoDB" id="2048320at2"/>
<dbReference type="Pfam" id="PF08837">
    <property type="entry name" value="DUF1810"/>
    <property type="match status" value="1"/>
</dbReference>
<dbReference type="InterPro" id="IPR014937">
    <property type="entry name" value="DUF1810"/>
</dbReference>
<dbReference type="EMBL" id="CYYY01000003">
    <property type="protein sequence ID" value="CUN61752.1"/>
    <property type="molecule type" value="Genomic_DNA"/>
</dbReference>
<reference evidence="3 7" key="2">
    <citation type="journal article" date="2019" name="Nat. Med.">
        <title>A library of human gut bacterial isolates paired with longitudinal multiomics data enables mechanistic microbiome research.</title>
        <authorList>
            <person name="Poyet M."/>
            <person name="Groussin M."/>
            <person name="Gibbons S.M."/>
            <person name="Avila-Pacheco J."/>
            <person name="Jiang X."/>
            <person name="Kearney S.M."/>
            <person name="Perrotta A.R."/>
            <person name="Berdy B."/>
            <person name="Zhao S."/>
            <person name="Lieberman T.D."/>
            <person name="Swanson P.K."/>
            <person name="Smith M."/>
            <person name="Roesemann S."/>
            <person name="Alexander J.E."/>
            <person name="Rich S.A."/>
            <person name="Livny J."/>
            <person name="Vlamakis H."/>
            <person name="Clish C."/>
            <person name="Bullock K."/>
            <person name="Deik A."/>
            <person name="Scott J."/>
            <person name="Pierce K.A."/>
            <person name="Xavier R.J."/>
            <person name="Alm E.J."/>
        </authorList>
    </citation>
    <scope>NUCLEOTIDE SEQUENCE [LARGE SCALE GENOMIC DNA]</scope>
    <source>
        <strain evidence="3 7">BIOML-A7</strain>
    </source>
</reference>
<dbReference type="Proteomes" id="UP000724058">
    <property type="component" value="Unassembled WGS sequence"/>
</dbReference>
<reference evidence="5 6" key="1">
    <citation type="submission" date="2015-09" db="EMBL/GenBank/DDBJ databases">
        <authorList>
            <consortium name="Pathogen Informatics"/>
        </authorList>
    </citation>
    <scope>NUCLEOTIDE SEQUENCE [LARGE SCALE GENOMIC DNA]</scope>
    <source>
        <strain evidence="2 5">2789STDY5608866</strain>
        <strain evidence="1 6">2789STDY5834961</strain>
    </source>
</reference>
<evidence type="ECO:0000313" key="1">
    <source>
        <dbReference type="EMBL" id="CUN27766.1"/>
    </source>
</evidence>
<dbReference type="AlphaFoldDB" id="A0A173VM95"/>
<dbReference type="Proteomes" id="UP000446719">
    <property type="component" value="Unassembled WGS sequence"/>
</dbReference>
<reference evidence="4" key="3">
    <citation type="journal article" date="2020" name="Cell Host Microbe">
        <title>Functional and Genomic Variation between Human-Derived Isolates of Lachnospiraceae Reveals Inter- and Intra-Species Diversity.</title>
        <authorList>
            <person name="Sorbara M.T."/>
            <person name="Littmann E.R."/>
            <person name="Fontana E."/>
            <person name="Moody T.U."/>
            <person name="Kohout C.E."/>
            <person name="Gjonbalaj M."/>
            <person name="Eaton V."/>
            <person name="Seok R."/>
            <person name="Leiner I.M."/>
            <person name="Pamer E.G."/>
        </authorList>
    </citation>
    <scope>NUCLEOTIDE SEQUENCE</scope>
    <source>
        <strain evidence="4">MSK.10.16</strain>
    </source>
</reference>
<protein>
    <submittedName>
        <fullName evidence="4">DUF1810 domain-containing protein</fullName>
    </submittedName>
    <submittedName>
        <fullName evidence="3">DUF1810 family protein</fullName>
    </submittedName>
    <submittedName>
        <fullName evidence="1">Uncharacterized conserved protein</fullName>
    </submittedName>
</protein>
<organism evidence="1 6">
    <name type="scientific">Dorea longicatena</name>
    <dbReference type="NCBI Taxonomy" id="88431"/>
    <lineage>
        <taxon>Bacteria</taxon>
        <taxon>Bacillati</taxon>
        <taxon>Bacillota</taxon>
        <taxon>Clostridia</taxon>
        <taxon>Lachnospirales</taxon>
        <taxon>Lachnospiraceae</taxon>
        <taxon>Dorea</taxon>
    </lineage>
</organism>
<evidence type="ECO:0000313" key="5">
    <source>
        <dbReference type="Proteomes" id="UP000095439"/>
    </source>
</evidence>
<evidence type="ECO:0000313" key="7">
    <source>
        <dbReference type="Proteomes" id="UP000446719"/>
    </source>
</evidence>
<evidence type="ECO:0000313" key="4">
    <source>
        <dbReference type="EMBL" id="NSE56731.1"/>
    </source>
</evidence>
<dbReference type="Proteomes" id="UP000095439">
    <property type="component" value="Unassembled WGS sequence"/>
</dbReference>
<dbReference type="Proteomes" id="UP000095597">
    <property type="component" value="Unassembled WGS sequence"/>
</dbReference>
<evidence type="ECO:0000313" key="2">
    <source>
        <dbReference type="EMBL" id="CUN61752.1"/>
    </source>
</evidence>
<dbReference type="Gene3D" id="1.25.40.380">
    <property type="entry name" value="Protein of unknown function DUF1810"/>
    <property type="match status" value="1"/>
</dbReference>
<dbReference type="EMBL" id="JAAIOD010000001">
    <property type="protein sequence ID" value="NSE56731.1"/>
    <property type="molecule type" value="Genomic_DNA"/>
</dbReference>
<dbReference type="RefSeq" id="WP_022415569.1">
    <property type="nucleotide sequence ID" value="NZ_CABIWY010000003.1"/>
</dbReference>
<dbReference type="SUPFAM" id="SSF140736">
    <property type="entry name" value="Rv1873-like"/>
    <property type="match status" value="1"/>
</dbReference>
<dbReference type="InterPro" id="IPR036287">
    <property type="entry name" value="Rv1873-like_sf"/>
</dbReference>
<sequence>MRENNLERFIKAQESEFKTALAEIKSGHKRSCWMWYIFPQIQGLGSSGTAMYYAIEDYEEAKAYIENAVTNAHLRESSEALLQLESDDATRVMGWPDDLKLRSSMTLFALAAKENEVFRRVLDKFFDGKLDAQTVDILDMRYLVMRIDEPDFGCEGRPDGVEPMAKVTLLKLKSEEEIQLEIPDAELYQKEINEGNEVAFSPDGVILKLS</sequence>
<accession>A0A173VM95</accession>